<organism evidence="2 3">
    <name type="scientific">Phaseolus angularis</name>
    <name type="common">Azuki bean</name>
    <name type="synonym">Vigna angularis</name>
    <dbReference type="NCBI Taxonomy" id="3914"/>
    <lineage>
        <taxon>Eukaryota</taxon>
        <taxon>Viridiplantae</taxon>
        <taxon>Streptophyta</taxon>
        <taxon>Embryophyta</taxon>
        <taxon>Tracheophyta</taxon>
        <taxon>Spermatophyta</taxon>
        <taxon>Magnoliopsida</taxon>
        <taxon>eudicotyledons</taxon>
        <taxon>Gunneridae</taxon>
        <taxon>Pentapetalae</taxon>
        <taxon>rosids</taxon>
        <taxon>fabids</taxon>
        <taxon>Fabales</taxon>
        <taxon>Fabaceae</taxon>
        <taxon>Papilionoideae</taxon>
        <taxon>50 kb inversion clade</taxon>
        <taxon>NPAAA clade</taxon>
        <taxon>indigoferoid/millettioid clade</taxon>
        <taxon>Phaseoleae</taxon>
        <taxon>Vigna</taxon>
    </lineage>
</organism>
<dbReference type="Gramene" id="KOM45598">
    <property type="protein sequence ID" value="KOM45598"/>
    <property type="gene ID" value="LR48_Vigan06g090400"/>
</dbReference>
<dbReference type="EMBL" id="CM003376">
    <property type="protein sequence ID" value="KOM45598.1"/>
    <property type="molecule type" value="Genomic_DNA"/>
</dbReference>
<evidence type="ECO:0000256" key="1">
    <source>
        <dbReference type="SAM" id="MobiDB-lite"/>
    </source>
</evidence>
<feature type="compositionally biased region" description="Basic residues" evidence="1">
    <location>
        <begin position="128"/>
        <end position="140"/>
    </location>
</feature>
<dbReference type="AlphaFoldDB" id="A0A0L9US74"/>
<feature type="compositionally biased region" description="Polar residues" evidence="1">
    <location>
        <begin position="175"/>
        <end position="191"/>
    </location>
</feature>
<evidence type="ECO:0000313" key="3">
    <source>
        <dbReference type="Proteomes" id="UP000053144"/>
    </source>
</evidence>
<feature type="region of interest" description="Disordered" evidence="1">
    <location>
        <begin position="39"/>
        <end position="140"/>
    </location>
</feature>
<dbReference type="Proteomes" id="UP000053144">
    <property type="component" value="Chromosome 6"/>
</dbReference>
<protein>
    <submittedName>
        <fullName evidence="2">Uncharacterized protein</fullName>
    </submittedName>
</protein>
<name>A0A0L9US74_PHAAN</name>
<accession>A0A0L9US74</accession>
<feature type="region of interest" description="Disordered" evidence="1">
    <location>
        <begin position="158"/>
        <end position="191"/>
    </location>
</feature>
<sequence length="264" mass="30310">MAKRIQEEEGSPTILLLWKRNPNPNPSRHCRSAVNVRRCRNLHDHRQRSPRRSVTGQLPPRRDFLAPSATLPRHSASVAHHHPHRRPTSFSSSSRRSVANLSAIALSPDNPKSPSLRDPRRYHDRNQSRRRRAFLLRNHPRFSRTTIARVPIRLLRNRHAQQPRQPPRTTTCTQKNHTAKPQKTQSRHQQTVRSSFSIFVSFTATKSVSSSSPLPNLHGSHHTPLHLPTLQSDLLWSKLVNKPSLVKVWSTEGLSCNFRNSERG</sequence>
<feature type="compositionally biased region" description="Basic residues" evidence="1">
    <location>
        <begin position="39"/>
        <end position="51"/>
    </location>
</feature>
<feature type="compositionally biased region" description="Low complexity" evidence="1">
    <location>
        <begin position="88"/>
        <end position="97"/>
    </location>
</feature>
<evidence type="ECO:0000313" key="2">
    <source>
        <dbReference type="EMBL" id="KOM45598.1"/>
    </source>
</evidence>
<proteinExistence type="predicted"/>
<reference evidence="3" key="1">
    <citation type="journal article" date="2015" name="Proc. Natl. Acad. Sci. U.S.A.">
        <title>Genome sequencing of adzuki bean (Vigna angularis) provides insight into high starch and low fat accumulation and domestication.</title>
        <authorList>
            <person name="Yang K."/>
            <person name="Tian Z."/>
            <person name="Chen C."/>
            <person name="Luo L."/>
            <person name="Zhao B."/>
            <person name="Wang Z."/>
            <person name="Yu L."/>
            <person name="Li Y."/>
            <person name="Sun Y."/>
            <person name="Li W."/>
            <person name="Chen Y."/>
            <person name="Li Y."/>
            <person name="Zhang Y."/>
            <person name="Ai D."/>
            <person name="Zhao J."/>
            <person name="Shang C."/>
            <person name="Ma Y."/>
            <person name="Wu B."/>
            <person name="Wang M."/>
            <person name="Gao L."/>
            <person name="Sun D."/>
            <person name="Zhang P."/>
            <person name="Guo F."/>
            <person name="Wang W."/>
            <person name="Li Y."/>
            <person name="Wang J."/>
            <person name="Varshney R.K."/>
            <person name="Wang J."/>
            <person name="Ling H.Q."/>
            <person name="Wan P."/>
        </authorList>
    </citation>
    <scope>NUCLEOTIDE SEQUENCE</scope>
    <source>
        <strain evidence="3">cv. Jingnong 6</strain>
    </source>
</reference>
<gene>
    <name evidence="2" type="ORF">LR48_Vigan06g090400</name>
</gene>
<feature type="compositionally biased region" description="Basic and acidic residues" evidence="1">
    <location>
        <begin position="115"/>
        <end position="127"/>
    </location>
</feature>